<reference evidence="1 2" key="1">
    <citation type="submission" date="2023-05" db="EMBL/GenBank/DDBJ databases">
        <title>Draft genome sequence of Streptomyces sp. B-S-A12 isolated from a cave soil in Thailand.</title>
        <authorList>
            <person name="Chamroensaksri N."/>
            <person name="Muangham S."/>
        </authorList>
    </citation>
    <scope>NUCLEOTIDE SEQUENCE [LARGE SCALE GENOMIC DNA]</scope>
    <source>
        <strain evidence="1 2">B-S-A12</strain>
    </source>
</reference>
<dbReference type="RefSeq" id="WP_282539213.1">
    <property type="nucleotide sequence ID" value="NZ_JASCIS010000053.1"/>
</dbReference>
<sequence>MPGDTRQAIPAAGDEPREHHMHLLGRHYRQVDAGRKTVEVRVATPNKRAVAAGDTVVSSWRGC</sequence>
<keyword evidence="2" id="KW-1185">Reference proteome</keyword>
<evidence type="ECO:0000313" key="1">
    <source>
        <dbReference type="EMBL" id="MDI3423369.1"/>
    </source>
</evidence>
<dbReference type="SUPFAM" id="SSF88697">
    <property type="entry name" value="PUA domain-like"/>
    <property type="match status" value="1"/>
</dbReference>
<accession>A0ABT6T8Q1</accession>
<protein>
    <submittedName>
        <fullName evidence="1">Uncharacterized protein</fullName>
    </submittedName>
</protein>
<dbReference type="InterPro" id="IPR015947">
    <property type="entry name" value="PUA-like_sf"/>
</dbReference>
<organism evidence="1 2">
    <name type="scientific">Streptomyces luteolus</name>
    <dbReference type="NCBI Taxonomy" id="3043615"/>
    <lineage>
        <taxon>Bacteria</taxon>
        <taxon>Bacillati</taxon>
        <taxon>Actinomycetota</taxon>
        <taxon>Actinomycetes</taxon>
        <taxon>Kitasatosporales</taxon>
        <taxon>Streptomycetaceae</taxon>
        <taxon>Streptomyces</taxon>
    </lineage>
</organism>
<gene>
    <name evidence="1" type="ORF">QIT00_33325</name>
</gene>
<dbReference type="Gene3D" id="2.30.130.30">
    <property type="entry name" value="Hypothetical protein"/>
    <property type="match status" value="1"/>
</dbReference>
<comment type="caution">
    <text evidence="1">The sequence shown here is derived from an EMBL/GenBank/DDBJ whole genome shotgun (WGS) entry which is preliminary data.</text>
</comment>
<name>A0ABT6T8Q1_9ACTN</name>
<proteinExistence type="predicted"/>
<evidence type="ECO:0000313" key="2">
    <source>
        <dbReference type="Proteomes" id="UP001237105"/>
    </source>
</evidence>
<dbReference type="EMBL" id="JASCIS010000053">
    <property type="protein sequence ID" value="MDI3423369.1"/>
    <property type="molecule type" value="Genomic_DNA"/>
</dbReference>
<dbReference type="Proteomes" id="UP001237105">
    <property type="component" value="Unassembled WGS sequence"/>
</dbReference>